<accession>A0A0J0YS22</accession>
<feature type="compositionally biased region" description="Pro residues" evidence="1">
    <location>
        <begin position="147"/>
        <end position="157"/>
    </location>
</feature>
<dbReference type="PATRIC" id="fig|1470200.3.peg.2468"/>
<keyword evidence="4" id="KW-1185">Reference proteome</keyword>
<organism evidence="3 4">
    <name type="scientific">Neisseria arctica</name>
    <dbReference type="NCBI Taxonomy" id="1470200"/>
    <lineage>
        <taxon>Bacteria</taxon>
        <taxon>Pseudomonadati</taxon>
        <taxon>Pseudomonadota</taxon>
        <taxon>Betaproteobacteria</taxon>
        <taxon>Neisseriales</taxon>
        <taxon>Neisseriaceae</taxon>
        <taxon>Neisseria</taxon>
    </lineage>
</organism>
<dbReference type="EMBL" id="JTDO01000008">
    <property type="protein sequence ID" value="KLT72902.1"/>
    <property type="molecule type" value="Genomic_DNA"/>
</dbReference>
<comment type="caution">
    <text evidence="3">The sequence shown here is derived from an EMBL/GenBank/DDBJ whole genome shotgun (WGS) entry which is preliminary data.</text>
</comment>
<evidence type="ECO:0000313" key="4">
    <source>
        <dbReference type="Proteomes" id="UP000036027"/>
    </source>
</evidence>
<sequence>MSDQKQTAAKQSFRLTPKHLLLAAFILVSLLVLALVIGVARTMQTPDQPSTQNPTANSNTVEILSPRGAQDSVPGTVAPASTNQNTAPVEQATNDSTESATETSQPQPTAVAPQPRNSGTKQHPKHREQTAATPAEIPVLPKNVTPEPLPKVEPKPQPQNQAVEKPAPRPQTPAKPKDVMDNLF</sequence>
<feature type="transmembrane region" description="Helical" evidence="2">
    <location>
        <begin position="20"/>
        <end position="40"/>
    </location>
</feature>
<protein>
    <recommendedName>
        <fullName evidence="5">Zinc metalloprotease zmpB</fullName>
    </recommendedName>
</protein>
<feature type="region of interest" description="Disordered" evidence="1">
    <location>
        <begin position="66"/>
        <end position="184"/>
    </location>
</feature>
<keyword evidence="2" id="KW-1133">Transmembrane helix</keyword>
<reference evidence="3 4" key="1">
    <citation type="submission" date="2014-11" db="EMBL/GenBank/DDBJ databases">
        <title>Genome of a novel goose pathogen.</title>
        <authorList>
            <person name="Hansen C.M."/>
            <person name="Hueffer K."/>
            <person name="Choi S.C."/>
        </authorList>
    </citation>
    <scope>NUCLEOTIDE SEQUENCE [LARGE SCALE GENOMIC DNA]</scope>
    <source>
        <strain evidence="3 4">KH1503</strain>
    </source>
</reference>
<dbReference type="STRING" id="1470200.PL75_06300"/>
<name>A0A0J0YS22_9NEIS</name>
<dbReference type="AlphaFoldDB" id="A0A0J0YS22"/>
<dbReference type="RefSeq" id="WP_047761072.1">
    <property type="nucleotide sequence ID" value="NZ_CP091510.1"/>
</dbReference>
<proteinExistence type="predicted"/>
<dbReference type="Proteomes" id="UP000036027">
    <property type="component" value="Unassembled WGS sequence"/>
</dbReference>
<evidence type="ECO:0000256" key="2">
    <source>
        <dbReference type="SAM" id="Phobius"/>
    </source>
</evidence>
<feature type="compositionally biased region" description="Polar residues" evidence="1">
    <location>
        <begin position="79"/>
        <end position="108"/>
    </location>
</feature>
<evidence type="ECO:0008006" key="5">
    <source>
        <dbReference type="Google" id="ProtNLM"/>
    </source>
</evidence>
<evidence type="ECO:0000313" key="3">
    <source>
        <dbReference type="EMBL" id="KLT72902.1"/>
    </source>
</evidence>
<keyword evidence="2" id="KW-0812">Transmembrane</keyword>
<feature type="compositionally biased region" description="Basic and acidic residues" evidence="1">
    <location>
        <begin position="175"/>
        <end position="184"/>
    </location>
</feature>
<gene>
    <name evidence="3" type="ORF">PL75_06300</name>
</gene>
<keyword evidence="2" id="KW-0472">Membrane</keyword>
<evidence type="ECO:0000256" key="1">
    <source>
        <dbReference type="SAM" id="MobiDB-lite"/>
    </source>
</evidence>